<organism evidence="1 2">
    <name type="scientific">Sediminicurvatus halobius</name>
    <dbReference type="NCBI Taxonomy" id="2182432"/>
    <lineage>
        <taxon>Bacteria</taxon>
        <taxon>Pseudomonadati</taxon>
        <taxon>Pseudomonadota</taxon>
        <taxon>Gammaproteobacteria</taxon>
        <taxon>Chromatiales</taxon>
        <taxon>Ectothiorhodospiraceae</taxon>
        <taxon>Sediminicurvatus</taxon>
    </lineage>
</organism>
<protein>
    <submittedName>
        <fullName evidence="1">Uncharacterized protein</fullName>
    </submittedName>
</protein>
<evidence type="ECO:0000313" key="2">
    <source>
        <dbReference type="Proteomes" id="UP000245474"/>
    </source>
</evidence>
<dbReference type="InterPro" id="IPR056928">
    <property type="entry name" value="Gp77-like"/>
</dbReference>
<evidence type="ECO:0000313" key="1">
    <source>
        <dbReference type="EMBL" id="PWG61762.1"/>
    </source>
</evidence>
<proteinExistence type="predicted"/>
<dbReference type="EMBL" id="QFFI01000027">
    <property type="protein sequence ID" value="PWG61762.1"/>
    <property type="molecule type" value="Genomic_DNA"/>
</dbReference>
<comment type="caution">
    <text evidence="1">The sequence shown here is derived from an EMBL/GenBank/DDBJ whole genome shotgun (WGS) entry which is preliminary data.</text>
</comment>
<accession>A0A2U2MY95</accession>
<dbReference type="Pfam" id="PF23148">
    <property type="entry name" value="Gp77"/>
    <property type="match status" value="1"/>
</dbReference>
<dbReference type="RefSeq" id="WP_109679635.1">
    <property type="nucleotide sequence ID" value="NZ_CP086615.1"/>
</dbReference>
<name>A0A2U2MY95_9GAMM</name>
<dbReference type="AlphaFoldDB" id="A0A2U2MY95"/>
<gene>
    <name evidence="1" type="ORF">DEM34_14955</name>
</gene>
<reference evidence="1 2" key="1">
    <citation type="submission" date="2018-05" db="EMBL/GenBank/DDBJ databases">
        <title>Spiribacter halobius sp. nov., a moderately halophilic bacterium isolated from marine solar saltern.</title>
        <authorList>
            <person name="Zheng W.-S."/>
            <person name="Lu D.-C."/>
            <person name="Du Z.-J."/>
        </authorList>
    </citation>
    <scope>NUCLEOTIDE SEQUENCE [LARGE SCALE GENOMIC DNA]</scope>
    <source>
        <strain evidence="1 2">E85</strain>
    </source>
</reference>
<dbReference type="Proteomes" id="UP000245474">
    <property type="component" value="Unassembled WGS sequence"/>
</dbReference>
<sequence length="112" mass="12626">MIKHDGRQPPLDPQWWDPDETDWVGISWSDWLTGARSMVSSAWLLPDGFEPLEEQQDVTVETVDGDLVEHVNRARISGTPAPGVTELTFTNRVVFSDGPEKDRSLRVKVSHT</sequence>
<keyword evidence="2" id="KW-1185">Reference proteome</keyword>